<comment type="caution">
    <text evidence="2">The sequence shown here is derived from an EMBL/GenBank/DDBJ whole genome shotgun (WGS) entry which is preliminary data.</text>
</comment>
<keyword evidence="1" id="KW-0812">Transmembrane</keyword>
<dbReference type="EMBL" id="JAMZFW010000006">
    <property type="protein sequence ID" value="MCP1101999.1"/>
    <property type="molecule type" value="Genomic_DNA"/>
</dbReference>
<protein>
    <submittedName>
        <fullName evidence="2">Uncharacterized protein</fullName>
    </submittedName>
</protein>
<dbReference type="Proteomes" id="UP001523566">
    <property type="component" value="Unassembled WGS sequence"/>
</dbReference>
<sequence>MENDREMQNIMMNMRGAGAAMRGMFLFNNAAAVGTVMLLNTFIRRMVSKKLLKPGEAKDLESFIAKTGGAYQIYNIPAIDQEKLKEELTASGLQFSILPDLNKNDGIIQVAIDTKDKDRFMPWFERHVLSNLKGGEKKRYDLENLTNGNVSIISIPFEDQVTLVQDDFSNLGINYTILPDLNVGDGEIQIMVANADVSKAQHWYKVYSENLIKSDPEAQIGDMKVIGQEQYLDTARTDERAYIENAATKYQEANKEFERPPGELEMATARMAATQSKTRTTADIEYENLKNNINYVEISINHKTLVEESSFGGFKETQAGSLFASRIPGTWGDSEQTLVVDADNVFLADDGITYVTFLERDKAPIVLDQDGKPIASKLRESGQSIFNNHYDIVNRKFKDKSKVLDKTIKPVKMPTPPKLTK</sequence>
<reference evidence="2 3" key="1">
    <citation type="journal article" date="2022" name="Genome Biol. Evol.">
        <title>Host diet, physiology and behaviors set the stage for Lachnospiraceae cladogenesis.</title>
        <authorList>
            <person name="Vera-Ponce De Leon A."/>
            <person name="Schneider M."/>
            <person name="Jahnes B.C."/>
            <person name="Sadowski V."/>
            <person name="Camuy-Velez L.A."/>
            <person name="Duan J."/>
            <person name="Sabree Z.L."/>
        </authorList>
    </citation>
    <scope>NUCLEOTIDE SEQUENCE [LARGE SCALE GENOMIC DNA]</scope>
    <source>
        <strain evidence="2 3">PAL113</strain>
    </source>
</reference>
<evidence type="ECO:0000313" key="3">
    <source>
        <dbReference type="Proteomes" id="UP001523566"/>
    </source>
</evidence>
<gene>
    <name evidence="2" type="ORF">NK125_06155</name>
</gene>
<dbReference type="RefSeq" id="WP_262065787.1">
    <property type="nucleotide sequence ID" value="NZ_JAMXOD010000006.1"/>
</dbReference>
<organism evidence="2 3">
    <name type="scientific">Aequitasia blattaphilus</name>
    <dbReference type="NCBI Taxonomy" id="2949332"/>
    <lineage>
        <taxon>Bacteria</taxon>
        <taxon>Bacillati</taxon>
        <taxon>Bacillota</taxon>
        <taxon>Clostridia</taxon>
        <taxon>Lachnospirales</taxon>
        <taxon>Lachnospiraceae</taxon>
        <taxon>Aequitasia</taxon>
    </lineage>
</organism>
<proteinExistence type="predicted"/>
<keyword evidence="1" id="KW-1133">Transmembrane helix</keyword>
<name>A0ABT1E849_9FIRM</name>
<keyword evidence="1" id="KW-0472">Membrane</keyword>
<feature type="transmembrane region" description="Helical" evidence="1">
    <location>
        <begin position="20"/>
        <end position="43"/>
    </location>
</feature>
<accession>A0ABT1E849</accession>
<evidence type="ECO:0000313" key="2">
    <source>
        <dbReference type="EMBL" id="MCP1101999.1"/>
    </source>
</evidence>
<keyword evidence="3" id="KW-1185">Reference proteome</keyword>
<evidence type="ECO:0000256" key="1">
    <source>
        <dbReference type="SAM" id="Phobius"/>
    </source>
</evidence>